<name>A0A0S8FS93_UNCW3</name>
<proteinExistence type="predicted"/>
<dbReference type="STRING" id="1703779.AMJ83_10115"/>
<dbReference type="Gene3D" id="3.40.50.2000">
    <property type="entry name" value="Glycogen Phosphorylase B"/>
    <property type="match status" value="2"/>
</dbReference>
<dbReference type="InterPro" id="IPR001296">
    <property type="entry name" value="Glyco_trans_1"/>
</dbReference>
<dbReference type="InterPro" id="IPR028098">
    <property type="entry name" value="Glyco_trans_4-like_N"/>
</dbReference>
<feature type="domain" description="Glycosyl transferase family 1" evidence="1">
    <location>
        <begin position="192"/>
        <end position="349"/>
    </location>
</feature>
<evidence type="ECO:0008006" key="5">
    <source>
        <dbReference type="Google" id="ProtNLM"/>
    </source>
</evidence>
<dbReference type="AlphaFoldDB" id="A0A0S8FS93"/>
<evidence type="ECO:0000259" key="2">
    <source>
        <dbReference type="Pfam" id="PF13439"/>
    </source>
</evidence>
<dbReference type="GO" id="GO:0016757">
    <property type="term" value="F:glycosyltransferase activity"/>
    <property type="evidence" value="ECO:0007669"/>
    <property type="project" value="InterPro"/>
</dbReference>
<comment type="caution">
    <text evidence="3">The sequence shown here is derived from an EMBL/GenBank/DDBJ whole genome shotgun (WGS) entry which is preliminary data.</text>
</comment>
<dbReference type="Proteomes" id="UP000051373">
    <property type="component" value="Unassembled WGS sequence"/>
</dbReference>
<dbReference type="Pfam" id="PF00534">
    <property type="entry name" value="Glycos_transf_1"/>
    <property type="match status" value="1"/>
</dbReference>
<dbReference type="PANTHER" id="PTHR12526">
    <property type="entry name" value="GLYCOSYLTRANSFERASE"/>
    <property type="match status" value="1"/>
</dbReference>
<accession>A0A0S8FS93</accession>
<gene>
    <name evidence="3" type="ORF">AMJ83_10115</name>
</gene>
<dbReference type="EMBL" id="LJUJ01000029">
    <property type="protein sequence ID" value="KPK62667.1"/>
    <property type="molecule type" value="Genomic_DNA"/>
</dbReference>
<protein>
    <recommendedName>
        <fullName evidence="5">Glycosyl transferase family 1 domain-containing protein</fullName>
    </recommendedName>
</protein>
<dbReference type="CDD" id="cd03811">
    <property type="entry name" value="GT4_GT28_WabH-like"/>
    <property type="match status" value="1"/>
</dbReference>
<evidence type="ECO:0000313" key="4">
    <source>
        <dbReference type="Proteomes" id="UP000051373"/>
    </source>
</evidence>
<evidence type="ECO:0000313" key="3">
    <source>
        <dbReference type="EMBL" id="KPK62667.1"/>
    </source>
</evidence>
<evidence type="ECO:0000259" key="1">
    <source>
        <dbReference type="Pfam" id="PF00534"/>
    </source>
</evidence>
<feature type="domain" description="Glycosyltransferase subfamily 4-like N-terminal" evidence="2">
    <location>
        <begin position="16"/>
        <end position="173"/>
    </location>
</feature>
<sequence length="373" mass="42174">MIRKRILFVLDSLEGGGAQRVTLNILRFMDKRDFEPILVVVNRDGDYVDILPENVVVHDLRARRARFALFKLTRVIDKIRPAVLYSTTPYIDGITCIAADISGREVKIVLRSPNYVSVMLRQIPFYTRLVARYSYRRADMIITTTRMMSHDLQDKFGIPAHKLRLIYNPLDLESIRTQSKYAVEHPWFHNKSGVKKPIIISMGRLVKQKGFSDLIRAFAIVKRRLPARLVILGQGKKVGQLQELAQSIGVARDVLFCGFQPNPYKYLANSSVFVLSSYWEGFPNSLVEAMACGIPVISTDCPSGPVEIIEPGKNGLLVPVKDPGALAEAVLRVLEDGKLSRRLANDAQRRSMDFSIVNIVKKYEHMFKDVSAV</sequence>
<dbReference type="SUPFAM" id="SSF53756">
    <property type="entry name" value="UDP-Glycosyltransferase/glycogen phosphorylase"/>
    <property type="match status" value="1"/>
</dbReference>
<dbReference type="Pfam" id="PF13439">
    <property type="entry name" value="Glyco_transf_4"/>
    <property type="match status" value="1"/>
</dbReference>
<reference evidence="3 4" key="1">
    <citation type="journal article" date="2015" name="Microbiome">
        <title>Genomic resolution of linkages in carbon, nitrogen, and sulfur cycling among widespread estuary sediment bacteria.</title>
        <authorList>
            <person name="Baker B.J."/>
            <person name="Lazar C.S."/>
            <person name="Teske A.P."/>
            <person name="Dick G.J."/>
        </authorList>
    </citation>
    <scope>NUCLEOTIDE SEQUENCE [LARGE SCALE GENOMIC DNA]</scope>
    <source>
        <strain evidence="3">SM23_42</strain>
    </source>
</reference>
<organism evidence="3 4">
    <name type="scientific">candidate division WOR_3 bacterium SM23_42</name>
    <dbReference type="NCBI Taxonomy" id="1703779"/>
    <lineage>
        <taxon>Bacteria</taxon>
        <taxon>Bacteria division WOR-3</taxon>
    </lineage>
</organism>